<name>A0AB38YCJ5_9GAMM</name>
<dbReference type="AlphaFoldDB" id="A0AB38YCJ5"/>
<dbReference type="EMBL" id="CP101717">
    <property type="protein sequence ID" value="WLD57081.1"/>
    <property type="molecule type" value="Genomic_DNA"/>
</dbReference>
<dbReference type="RefSeq" id="WP_304994368.1">
    <property type="nucleotide sequence ID" value="NZ_CP101717.1"/>
</dbReference>
<proteinExistence type="predicted"/>
<organism evidence="1">
    <name type="scientific">Salinispirillum sp. LH 10-3-1</name>
    <dbReference type="NCBI Taxonomy" id="2952525"/>
    <lineage>
        <taxon>Bacteria</taxon>
        <taxon>Pseudomonadati</taxon>
        <taxon>Pseudomonadota</taxon>
        <taxon>Gammaproteobacteria</taxon>
        <taxon>Oceanospirillales</taxon>
        <taxon>Saccharospirillaceae</taxon>
        <taxon>Salinispirillum</taxon>
    </lineage>
</organism>
<reference evidence="1" key="1">
    <citation type="submission" date="2022-07" db="EMBL/GenBank/DDBJ databases">
        <title>Complete genome sequence of Salinispirillum sp. LH10-3-1 capable of multiple carbohydrate inversion isolated from a soda lake.</title>
        <authorList>
            <person name="Liu J."/>
            <person name="Zhai Y."/>
            <person name="Zhang H."/>
            <person name="Yang H."/>
            <person name="Qu J."/>
            <person name="Li J."/>
        </authorList>
    </citation>
    <scope>NUCLEOTIDE SEQUENCE</scope>
    <source>
        <strain evidence="1">LH 10-3-1</strain>
    </source>
</reference>
<accession>A0AB38YCJ5</accession>
<protein>
    <submittedName>
        <fullName evidence="1">Uncharacterized protein</fullName>
    </submittedName>
</protein>
<evidence type="ECO:0000313" key="1">
    <source>
        <dbReference type="EMBL" id="WLD57081.1"/>
    </source>
</evidence>
<sequence>MNTNKKLPDWRCAVFIAPPPRLAFIDQLPPGWPQHCRWLASTPDNTEEWLTALEDSAVHYDAAICIFVKQSLPLWSRELHQHTLAWQKNWRHQPWPARCLRVDSLAQAGWLAHHLARPDLLQTMSLDSRISALALRVVTRGRINVGVLGCRVDDEQLGHFWRPNYSWAIKTLQGLSEQEDARTLITTSSRGIMTVQQHDQTIVPPKSKITHYCLGHRMLV</sequence>
<gene>
    <name evidence="1" type="ORF">NFC81_10120</name>
</gene>